<protein>
    <submittedName>
        <fullName evidence="6">NAD(P)-dependent oxidoreductase</fullName>
    </submittedName>
</protein>
<dbReference type="Proteomes" id="UP001165685">
    <property type="component" value="Unassembled WGS sequence"/>
</dbReference>
<dbReference type="PANTHER" id="PTHR43103">
    <property type="entry name" value="NUCLEOSIDE-DIPHOSPHATE-SUGAR EPIMERASE"/>
    <property type="match status" value="1"/>
</dbReference>
<dbReference type="InterPro" id="IPR036291">
    <property type="entry name" value="NAD(P)-bd_dom_sf"/>
</dbReference>
<dbReference type="PANTHER" id="PTHR43103:SF5">
    <property type="entry name" value="4-EPIMERASE, PUTATIVE (AFU_ORTHOLOGUE AFUA_7G00360)-RELATED"/>
    <property type="match status" value="1"/>
</dbReference>
<evidence type="ECO:0000256" key="4">
    <source>
        <dbReference type="SAM" id="MobiDB-lite"/>
    </source>
</evidence>
<evidence type="ECO:0000313" key="6">
    <source>
        <dbReference type="EMBL" id="MDA2807788.1"/>
    </source>
</evidence>
<evidence type="ECO:0000256" key="1">
    <source>
        <dbReference type="ARBA" id="ARBA00007637"/>
    </source>
</evidence>
<dbReference type="Gene3D" id="3.40.50.720">
    <property type="entry name" value="NAD(P)-binding Rossmann-like Domain"/>
    <property type="match status" value="1"/>
</dbReference>
<dbReference type="SMART" id="SM00822">
    <property type="entry name" value="PKS_KR"/>
    <property type="match status" value="1"/>
</dbReference>
<dbReference type="Pfam" id="PF01370">
    <property type="entry name" value="Epimerase"/>
    <property type="match status" value="1"/>
</dbReference>
<evidence type="ECO:0000256" key="3">
    <source>
        <dbReference type="ARBA" id="ARBA00023027"/>
    </source>
</evidence>
<feature type="region of interest" description="Disordered" evidence="4">
    <location>
        <begin position="249"/>
        <end position="274"/>
    </location>
</feature>
<proteinExistence type="inferred from homology"/>
<keyword evidence="2" id="KW-0560">Oxidoreductase</keyword>
<keyword evidence="3" id="KW-0520">NAD</keyword>
<dbReference type="SUPFAM" id="SSF51735">
    <property type="entry name" value="NAD(P)-binding Rossmann-fold domains"/>
    <property type="match status" value="1"/>
</dbReference>
<evidence type="ECO:0000259" key="5">
    <source>
        <dbReference type="SMART" id="SM00822"/>
    </source>
</evidence>
<name>A0ABT4TSW9_9ACTN</name>
<keyword evidence="7" id="KW-1185">Reference proteome</keyword>
<feature type="domain" description="Ketoreductase" evidence="5">
    <location>
        <begin position="6"/>
        <end position="172"/>
    </location>
</feature>
<comment type="caution">
    <text evidence="6">The sequence shown here is derived from an EMBL/GenBank/DDBJ whole genome shotgun (WGS) entry which is preliminary data.</text>
</comment>
<evidence type="ECO:0000256" key="2">
    <source>
        <dbReference type="ARBA" id="ARBA00023002"/>
    </source>
</evidence>
<sequence>MDSQLGRVAVTGAAGQVGRTVREGLGDAEHLVLIDRSPLPEPADADRETAVEADITDVEAMVKAFEGADAVVHLAAIADEAAMPDLLRANVEGALAVLEAARRASVRRVVLASSNRVTGNYPIHHHVFPDEPPRPDGFYGVTKVAAEALGQLYADTYGMQVVALRIGSLEEQPTETRHLATWLSPRDCVGFVKAALTADNVNFVAAYAVSANARRFWDLTAGENELGYRPVDDAAVYSGEFPDDDPFWHGGPQGGAFAGPEALAPHLPGGGTQE</sequence>
<accession>A0ABT4TSW9</accession>
<dbReference type="InterPro" id="IPR001509">
    <property type="entry name" value="Epimerase_deHydtase"/>
</dbReference>
<dbReference type="EMBL" id="JAQFWP010000063">
    <property type="protein sequence ID" value="MDA2807788.1"/>
    <property type="molecule type" value="Genomic_DNA"/>
</dbReference>
<dbReference type="RefSeq" id="WP_270680411.1">
    <property type="nucleotide sequence ID" value="NZ_JAQFWP010000063.1"/>
</dbReference>
<gene>
    <name evidence="6" type="ORF">O4U47_24980</name>
</gene>
<evidence type="ECO:0000313" key="7">
    <source>
        <dbReference type="Proteomes" id="UP001165685"/>
    </source>
</evidence>
<reference evidence="6" key="1">
    <citation type="submission" date="2023-01" db="EMBL/GenBank/DDBJ databases">
        <title>Draft genome sequence of Nocardiopsis sp. LSu2-4 isolated from halophytes.</title>
        <authorList>
            <person name="Duangmal K."/>
            <person name="Chantavorakit T."/>
        </authorList>
    </citation>
    <scope>NUCLEOTIDE SEQUENCE</scope>
    <source>
        <strain evidence="6">LSu2-4</strain>
    </source>
</reference>
<comment type="similarity">
    <text evidence="1">Belongs to the NAD(P)-dependent epimerase/dehydratase family.</text>
</comment>
<organism evidence="6 7">
    <name type="scientific">Nocardiopsis suaedae</name>
    <dbReference type="NCBI Taxonomy" id="3018444"/>
    <lineage>
        <taxon>Bacteria</taxon>
        <taxon>Bacillati</taxon>
        <taxon>Actinomycetota</taxon>
        <taxon>Actinomycetes</taxon>
        <taxon>Streptosporangiales</taxon>
        <taxon>Nocardiopsidaceae</taxon>
        <taxon>Nocardiopsis</taxon>
    </lineage>
</organism>
<dbReference type="InterPro" id="IPR057326">
    <property type="entry name" value="KR_dom"/>
</dbReference>